<dbReference type="PANTHER" id="PTHR38340:SF1">
    <property type="entry name" value="S-LAYER PROTEIN"/>
    <property type="match status" value="1"/>
</dbReference>
<evidence type="ECO:0000256" key="1">
    <source>
        <dbReference type="ARBA" id="ARBA00004613"/>
    </source>
</evidence>
<evidence type="ECO:0000313" key="3">
    <source>
        <dbReference type="EMBL" id="GJE61738.1"/>
    </source>
</evidence>
<organism evidence="3 4">
    <name type="scientific">Methylobacterium trifolii</name>
    <dbReference type="NCBI Taxonomy" id="1003092"/>
    <lineage>
        <taxon>Bacteria</taxon>
        <taxon>Pseudomonadati</taxon>
        <taxon>Pseudomonadota</taxon>
        <taxon>Alphaproteobacteria</taxon>
        <taxon>Hyphomicrobiales</taxon>
        <taxon>Methylobacteriaceae</taxon>
        <taxon>Methylobacterium</taxon>
    </lineage>
</organism>
<dbReference type="Proteomes" id="UP001055057">
    <property type="component" value="Unassembled WGS sequence"/>
</dbReference>
<evidence type="ECO:0000256" key="2">
    <source>
        <dbReference type="ARBA" id="ARBA00022525"/>
    </source>
</evidence>
<proteinExistence type="predicted"/>
<dbReference type="Pfam" id="PF00353">
    <property type="entry name" value="HemolysinCabind"/>
    <property type="match status" value="2"/>
</dbReference>
<dbReference type="PANTHER" id="PTHR38340">
    <property type="entry name" value="S-LAYER PROTEIN"/>
    <property type="match status" value="1"/>
</dbReference>
<dbReference type="PROSITE" id="PS00330">
    <property type="entry name" value="HEMOLYSIN_CALCIUM"/>
    <property type="match status" value="1"/>
</dbReference>
<dbReference type="SUPFAM" id="SSF51120">
    <property type="entry name" value="beta-Roll"/>
    <property type="match status" value="2"/>
</dbReference>
<comment type="caution">
    <text evidence="3">The sequence shown here is derived from an EMBL/GenBank/DDBJ whole genome shotgun (WGS) entry which is preliminary data.</text>
</comment>
<dbReference type="PRINTS" id="PR00313">
    <property type="entry name" value="CABNDNGRPT"/>
</dbReference>
<dbReference type="Gene3D" id="2.150.10.10">
    <property type="entry name" value="Serralysin-like metalloprotease, C-terminal"/>
    <property type="match status" value="2"/>
</dbReference>
<comment type="subcellular location">
    <subcellularLocation>
        <location evidence="1">Secreted</location>
    </subcellularLocation>
</comment>
<dbReference type="InterPro" id="IPR050557">
    <property type="entry name" value="RTX_toxin/Mannuronan_C5-epim"/>
</dbReference>
<accession>A0ABQ4U2M6</accession>
<evidence type="ECO:0000313" key="4">
    <source>
        <dbReference type="Proteomes" id="UP001055057"/>
    </source>
</evidence>
<evidence type="ECO:0008006" key="5">
    <source>
        <dbReference type="Google" id="ProtNLM"/>
    </source>
</evidence>
<sequence length="350" mass="35545">MSFIGSRLTYVSYYPTIGRATSTPVSAVVTDQPGSQPEFTNIGRYDNDPNDNAQVVNASIDIAAARITYQVGQNSGSYLSGAFNGLSLSDTDGTVAPIVGVTLVAANGVRLGIEDISLDENGIYVNVAGRSYSSNASLTVDAIFANGSTISGTSFADVLRGQSSSELIYGYGGTDVIYGLGGNDTIYGNQGNDTLFGNLGNDTLFGGQDDDIVYGGQNDDLVLGNLGADTLLGNFGNDTVFGGQGNDLIYGGQGDDVLFGDLGRDTLYGDLGNDVLTGGADADRFVFGLGSGTDVVTDFNQAAGDRIGLSGQGYAIGSTAGGAAILTLSGGGTVQLNGVTAAQVNSGFFG</sequence>
<keyword evidence="4" id="KW-1185">Reference proteome</keyword>
<reference evidence="3" key="2">
    <citation type="submission" date="2021-08" db="EMBL/GenBank/DDBJ databases">
        <authorList>
            <person name="Tani A."/>
            <person name="Ola A."/>
            <person name="Ogura Y."/>
            <person name="Katsura K."/>
            <person name="Hayashi T."/>
        </authorList>
    </citation>
    <scope>NUCLEOTIDE SEQUENCE</scope>
    <source>
        <strain evidence="3">DSM 23632</strain>
    </source>
</reference>
<name>A0ABQ4U2M6_9HYPH</name>
<dbReference type="InterPro" id="IPR001343">
    <property type="entry name" value="Hemolysn_Ca-bd"/>
</dbReference>
<reference evidence="3" key="1">
    <citation type="journal article" date="2021" name="Front. Microbiol.">
        <title>Comprehensive Comparative Genomics and Phenotyping of Methylobacterium Species.</title>
        <authorList>
            <person name="Alessa O."/>
            <person name="Ogura Y."/>
            <person name="Fujitani Y."/>
            <person name="Takami H."/>
            <person name="Hayashi T."/>
            <person name="Sahin N."/>
            <person name="Tani A."/>
        </authorList>
    </citation>
    <scope>NUCLEOTIDE SEQUENCE</scope>
    <source>
        <strain evidence="3">DSM 23632</strain>
    </source>
</reference>
<keyword evidence="2" id="KW-0964">Secreted</keyword>
<gene>
    <name evidence="3" type="ORF">MPOCJGCO_3863</name>
</gene>
<dbReference type="InterPro" id="IPR011049">
    <property type="entry name" value="Serralysin-like_metalloprot_C"/>
</dbReference>
<dbReference type="InterPro" id="IPR018511">
    <property type="entry name" value="Hemolysin-typ_Ca-bd_CS"/>
</dbReference>
<dbReference type="EMBL" id="BPRB01000241">
    <property type="protein sequence ID" value="GJE61738.1"/>
    <property type="molecule type" value="Genomic_DNA"/>
</dbReference>
<protein>
    <recommendedName>
        <fullName evidence="5">Calcium-binding protein</fullName>
    </recommendedName>
</protein>